<comment type="catalytic activity">
    <reaction evidence="1">
        <text>ATP + protein L-histidine = ADP + protein N-phospho-L-histidine.</text>
        <dbReference type="EC" id="2.7.13.3"/>
    </reaction>
</comment>
<evidence type="ECO:0000313" key="21">
    <source>
        <dbReference type="Proteomes" id="UP000198620"/>
    </source>
</evidence>
<dbReference type="GO" id="GO:0000155">
    <property type="term" value="F:phosphorelay sensor kinase activity"/>
    <property type="evidence" value="ECO:0007669"/>
    <property type="project" value="InterPro"/>
</dbReference>
<dbReference type="Pfam" id="PF11808">
    <property type="entry name" value="PhoR"/>
    <property type="match status" value="1"/>
</dbReference>
<evidence type="ECO:0000256" key="12">
    <source>
        <dbReference type="ARBA" id="ARBA00022777"/>
    </source>
</evidence>
<dbReference type="GO" id="GO:0004721">
    <property type="term" value="F:phosphoprotein phosphatase activity"/>
    <property type="evidence" value="ECO:0007669"/>
    <property type="project" value="InterPro"/>
</dbReference>
<keyword evidence="10 18" id="KW-0812">Transmembrane</keyword>
<dbReference type="Pfam" id="PF02518">
    <property type="entry name" value="HATPase_c"/>
    <property type="match status" value="1"/>
</dbReference>
<evidence type="ECO:0000256" key="15">
    <source>
        <dbReference type="ARBA" id="ARBA00023012"/>
    </source>
</evidence>
<keyword evidence="12 20" id="KW-0418">Kinase</keyword>
<reference evidence="20 21" key="1">
    <citation type="submission" date="2016-10" db="EMBL/GenBank/DDBJ databases">
        <authorList>
            <person name="de Groot N.N."/>
        </authorList>
    </citation>
    <scope>NUCLEOTIDE SEQUENCE [LARGE SCALE GENOMIC DNA]</scope>
    <source>
        <strain evidence="20 21">Nv1</strain>
    </source>
</reference>
<dbReference type="EMBL" id="FOBH01000003">
    <property type="protein sequence ID" value="SEK79250.1"/>
    <property type="molecule type" value="Genomic_DNA"/>
</dbReference>
<dbReference type="OrthoDB" id="9813151at2"/>
<dbReference type="InterPro" id="IPR004358">
    <property type="entry name" value="Sig_transdc_His_kin-like_C"/>
</dbReference>
<dbReference type="InterPro" id="IPR003661">
    <property type="entry name" value="HisK_dim/P_dom"/>
</dbReference>
<dbReference type="Gene3D" id="1.10.287.130">
    <property type="match status" value="1"/>
</dbReference>
<evidence type="ECO:0000256" key="7">
    <source>
        <dbReference type="ARBA" id="ARBA00022553"/>
    </source>
</evidence>
<dbReference type="InterPro" id="IPR000014">
    <property type="entry name" value="PAS"/>
</dbReference>
<dbReference type="NCBIfam" id="TIGR02966">
    <property type="entry name" value="phoR_proteo"/>
    <property type="match status" value="1"/>
</dbReference>
<evidence type="ECO:0000256" key="6">
    <source>
        <dbReference type="ARBA" id="ARBA00022475"/>
    </source>
</evidence>
<dbReference type="InterPro" id="IPR036097">
    <property type="entry name" value="HisK_dim/P_sf"/>
</dbReference>
<dbReference type="InterPro" id="IPR035965">
    <property type="entry name" value="PAS-like_dom_sf"/>
</dbReference>
<dbReference type="InterPro" id="IPR050351">
    <property type="entry name" value="BphY/WalK/GraS-like"/>
</dbReference>
<keyword evidence="8" id="KW-0592">Phosphate transport</keyword>
<dbReference type="SMART" id="SM00388">
    <property type="entry name" value="HisKA"/>
    <property type="match status" value="1"/>
</dbReference>
<dbReference type="EC" id="2.7.13.3" evidence="3"/>
<evidence type="ECO:0000313" key="20">
    <source>
        <dbReference type="EMBL" id="SEK79250.1"/>
    </source>
</evidence>
<dbReference type="Pfam" id="PF13188">
    <property type="entry name" value="PAS_8"/>
    <property type="match status" value="1"/>
</dbReference>
<feature type="transmembrane region" description="Helical" evidence="18">
    <location>
        <begin position="12"/>
        <end position="43"/>
    </location>
</feature>
<evidence type="ECO:0000256" key="13">
    <source>
        <dbReference type="ARBA" id="ARBA00022840"/>
    </source>
</evidence>
<dbReference type="SUPFAM" id="SSF55874">
    <property type="entry name" value="ATPase domain of HSP90 chaperone/DNA topoisomerase II/histidine kinase"/>
    <property type="match status" value="1"/>
</dbReference>
<dbReference type="SUPFAM" id="SSF55785">
    <property type="entry name" value="PYP-like sensor domain (PAS domain)"/>
    <property type="match status" value="1"/>
</dbReference>
<feature type="domain" description="Histidine kinase" evidence="19">
    <location>
        <begin position="210"/>
        <end position="426"/>
    </location>
</feature>
<dbReference type="InterPro" id="IPR021766">
    <property type="entry name" value="PhoR_N"/>
</dbReference>
<dbReference type="AlphaFoldDB" id="A0A1H7JYN8"/>
<evidence type="ECO:0000256" key="9">
    <source>
        <dbReference type="ARBA" id="ARBA00022679"/>
    </source>
</evidence>
<keyword evidence="16 18" id="KW-0472">Membrane</keyword>
<dbReference type="PANTHER" id="PTHR45453">
    <property type="entry name" value="PHOSPHATE REGULON SENSOR PROTEIN PHOR"/>
    <property type="match status" value="1"/>
</dbReference>
<comment type="function">
    <text evidence="17">Member of the two-component regulatory system PhoR/PhoB involved in the phosphate regulon genes expression. PhoR may function as a membrane-associated protein kinase that phosphorylates PhoB in response to environmental signals.</text>
</comment>
<dbReference type="NCBIfam" id="NF008235">
    <property type="entry name" value="PRK11006.1"/>
    <property type="match status" value="1"/>
</dbReference>
<keyword evidence="9" id="KW-0808">Transferase</keyword>
<organism evidence="20 21">
    <name type="scientific">Nitrosovibrio tenuis</name>
    <dbReference type="NCBI Taxonomy" id="1233"/>
    <lineage>
        <taxon>Bacteria</taxon>
        <taxon>Pseudomonadati</taxon>
        <taxon>Pseudomonadota</taxon>
        <taxon>Betaproteobacteria</taxon>
        <taxon>Nitrosomonadales</taxon>
        <taxon>Nitrosomonadaceae</taxon>
        <taxon>Nitrosovibrio</taxon>
    </lineage>
</organism>
<evidence type="ECO:0000256" key="8">
    <source>
        <dbReference type="ARBA" id="ARBA00022592"/>
    </source>
</evidence>
<dbReference type="InterPro" id="IPR014310">
    <property type="entry name" value="Sig_transdc_His_kinase_PhoR"/>
</dbReference>
<dbReference type="GO" id="GO:0005886">
    <property type="term" value="C:plasma membrane"/>
    <property type="evidence" value="ECO:0007669"/>
    <property type="project" value="UniProtKB-SubCell"/>
</dbReference>
<evidence type="ECO:0000256" key="17">
    <source>
        <dbReference type="ARBA" id="ARBA00025207"/>
    </source>
</evidence>
<evidence type="ECO:0000256" key="10">
    <source>
        <dbReference type="ARBA" id="ARBA00022692"/>
    </source>
</evidence>
<dbReference type="PANTHER" id="PTHR45453:SF1">
    <property type="entry name" value="PHOSPHATE REGULON SENSOR PROTEIN PHOR"/>
    <property type="match status" value="1"/>
</dbReference>
<evidence type="ECO:0000259" key="19">
    <source>
        <dbReference type="PROSITE" id="PS50109"/>
    </source>
</evidence>
<dbReference type="PROSITE" id="PS50109">
    <property type="entry name" value="HIS_KIN"/>
    <property type="match status" value="1"/>
</dbReference>
<gene>
    <name evidence="20" type="ORF">SAMN05216387_10336</name>
</gene>
<evidence type="ECO:0000256" key="5">
    <source>
        <dbReference type="ARBA" id="ARBA00022448"/>
    </source>
</evidence>
<dbReference type="RefSeq" id="WP_090827819.1">
    <property type="nucleotide sequence ID" value="NZ_FOBH01000003.1"/>
</dbReference>
<evidence type="ECO:0000256" key="2">
    <source>
        <dbReference type="ARBA" id="ARBA00004429"/>
    </source>
</evidence>
<keyword evidence="6" id="KW-1003">Cell membrane</keyword>
<keyword evidence="5" id="KW-0813">Transport</keyword>
<sequence length="439" mass="49151">MAGFWERLATVVLITVVTGILLGALGAVATLALCCGVLLLILIHQQRNLAALEKWLRAEKSSLPNSSGKWGDVFARLARLVREQKHSHQQISSALERLRRATSAMPEGVVIMDEVDRIEWCNPVAEKHLSINSSLDAGQHITHLVRQTQFAQYLAAHNYNEPLVIKQSRHQGLTLSLQLVPYGDKQKLLLSRDVTRLERIQTMRRDFVANVSHELRTPLTVIGGFLETLTDESHADPETQKWALGLMTDQTRRMQHLVEDLLTLSRLEDTENQVREDTVDVPGMLRKLYDEAQSLSARRHLVILSLETDAKLLGNNDELRSAFSNLISNAIRYTPDSGVITLSWIIRDGQGVFSVQDSGIGIDPEHIPRLTERFYRVDRGRSRETGGTGLGLAIVKHVLTCHEAKLEITSELGKGSCFSVWFPETRLLTQKMSKPDAGV</sequence>
<keyword evidence="11" id="KW-0547">Nucleotide-binding</keyword>
<dbReference type="InterPro" id="IPR003594">
    <property type="entry name" value="HATPase_dom"/>
</dbReference>
<dbReference type="FunFam" id="1.10.287.130:FF:000001">
    <property type="entry name" value="Two-component sensor histidine kinase"/>
    <property type="match status" value="1"/>
</dbReference>
<evidence type="ECO:0000256" key="14">
    <source>
        <dbReference type="ARBA" id="ARBA00022989"/>
    </source>
</evidence>
<proteinExistence type="predicted"/>
<dbReference type="CDD" id="cd00082">
    <property type="entry name" value="HisKA"/>
    <property type="match status" value="1"/>
</dbReference>
<keyword evidence="15" id="KW-0902">Two-component regulatory system</keyword>
<name>A0A1H7JYN8_9PROT</name>
<dbReference type="Proteomes" id="UP000198620">
    <property type="component" value="Unassembled WGS sequence"/>
</dbReference>
<protein>
    <recommendedName>
        <fullName evidence="4">Phosphate regulon sensor protein PhoR</fullName>
        <ecNumber evidence="3">2.7.13.3</ecNumber>
    </recommendedName>
</protein>
<dbReference type="GO" id="GO:0005524">
    <property type="term" value="F:ATP binding"/>
    <property type="evidence" value="ECO:0007669"/>
    <property type="project" value="UniProtKB-KW"/>
</dbReference>
<evidence type="ECO:0000256" key="18">
    <source>
        <dbReference type="SAM" id="Phobius"/>
    </source>
</evidence>
<evidence type="ECO:0000256" key="16">
    <source>
        <dbReference type="ARBA" id="ARBA00023136"/>
    </source>
</evidence>
<dbReference type="GO" id="GO:0016036">
    <property type="term" value="P:cellular response to phosphate starvation"/>
    <property type="evidence" value="ECO:0007669"/>
    <property type="project" value="TreeGrafter"/>
</dbReference>
<dbReference type="PRINTS" id="PR00344">
    <property type="entry name" value="BCTRLSENSOR"/>
</dbReference>
<keyword evidence="13" id="KW-0067">ATP-binding</keyword>
<dbReference type="STRING" id="1233.SAMN05216387_10336"/>
<dbReference type="Gene3D" id="3.30.450.20">
    <property type="entry name" value="PAS domain"/>
    <property type="match status" value="1"/>
</dbReference>
<dbReference type="InterPro" id="IPR005467">
    <property type="entry name" value="His_kinase_dom"/>
</dbReference>
<dbReference type="SUPFAM" id="SSF47384">
    <property type="entry name" value="Homodimeric domain of signal transducing histidine kinase"/>
    <property type="match status" value="1"/>
</dbReference>
<comment type="subcellular location">
    <subcellularLocation>
        <location evidence="2">Cell inner membrane</location>
        <topology evidence="2">Multi-pass membrane protein</topology>
    </subcellularLocation>
</comment>
<dbReference type="FunFam" id="3.30.565.10:FF:000006">
    <property type="entry name" value="Sensor histidine kinase WalK"/>
    <property type="match status" value="1"/>
</dbReference>
<accession>A0A1H7JYN8</accession>
<keyword evidence="21" id="KW-1185">Reference proteome</keyword>
<dbReference type="InterPro" id="IPR036890">
    <property type="entry name" value="HATPase_C_sf"/>
</dbReference>
<evidence type="ECO:0000256" key="11">
    <source>
        <dbReference type="ARBA" id="ARBA00022741"/>
    </source>
</evidence>
<keyword evidence="14 18" id="KW-1133">Transmembrane helix</keyword>
<dbReference type="SMART" id="SM00387">
    <property type="entry name" value="HATPase_c"/>
    <property type="match status" value="1"/>
</dbReference>
<dbReference type="GO" id="GO:0006817">
    <property type="term" value="P:phosphate ion transport"/>
    <property type="evidence" value="ECO:0007669"/>
    <property type="project" value="UniProtKB-KW"/>
</dbReference>
<keyword evidence="7" id="KW-0597">Phosphoprotein</keyword>
<evidence type="ECO:0000256" key="4">
    <source>
        <dbReference type="ARBA" id="ARBA00019665"/>
    </source>
</evidence>
<evidence type="ECO:0000256" key="1">
    <source>
        <dbReference type="ARBA" id="ARBA00000085"/>
    </source>
</evidence>
<dbReference type="SMART" id="SM00091">
    <property type="entry name" value="PAS"/>
    <property type="match status" value="1"/>
</dbReference>
<evidence type="ECO:0000256" key="3">
    <source>
        <dbReference type="ARBA" id="ARBA00012438"/>
    </source>
</evidence>
<dbReference type="Pfam" id="PF00512">
    <property type="entry name" value="HisKA"/>
    <property type="match status" value="1"/>
</dbReference>
<dbReference type="Gene3D" id="3.30.565.10">
    <property type="entry name" value="Histidine kinase-like ATPase, C-terminal domain"/>
    <property type="match status" value="1"/>
</dbReference>